<comment type="caution">
    <text evidence="3">The sequence shown here is derived from an EMBL/GenBank/DDBJ whole genome shotgun (WGS) entry which is preliminary data.</text>
</comment>
<dbReference type="GO" id="GO:0016787">
    <property type="term" value="F:hydrolase activity"/>
    <property type="evidence" value="ECO:0007669"/>
    <property type="project" value="UniProtKB-KW"/>
</dbReference>
<evidence type="ECO:0000313" key="4">
    <source>
        <dbReference type="Proteomes" id="UP001139000"/>
    </source>
</evidence>
<proteinExistence type="predicted"/>
<feature type="transmembrane region" description="Helical" evidence="1">
    <location>
        <begin position="41"/>
        <end position="63"/>
    </location>
</feature>
<keyword evidence="1" id="KW-1133">Transmembrane helix</keyword>
<dbReference type="SUPFAM" id="SSF53474">
    <property type="entry name" value="alpha/beta-Hydrolases"/>
    <property type="match status" value="1"/>
</dbReference>
<dbReference type="Gene3D" id="3.40.50.1820">
    <property type="entry name" value="alpha/beta hydrolase"/>
    <property type="match status" value="1"/>
</dbReference>
<evidence type="ECO:0000259" key="2">
    <source>
        <dbReference type="Pfam" id="PF00561"/>
    </source>
</evidence>
<gene>
    <name evidence="3" type="ORF">LXM26_19790</name>
</gene>
<dbReference type="InterPro" id="IPR029058">
    <property type="entry name" value="AB_hydrolase_fold"/>
</dbReference>
<feature type="domain" description="AB hydrolase-1" evidence="2">
    <location>
        <begin position="108"/>
        <end position="356"/>
    </location>
</feature>
<organism evidence="3 4">
    <name type="scientific">Dyadobacter chenwenxiniae</name>
    <dbReference type="NCBI Taxonomy" id="2906456"/>
    <lineage>
        <taxon>Bacteria</taxon>
        <taxon>Pseudomonadati</taxon>
        <taxon>Bacteroidota</taxon>
        <taxon>Cytophagia</taxon>
        <taxon>Cytophagales</taxon>
        <taxon>Spirosomataceae</taxon>
        <taxon>Dyadobacter</taxon>
    </lineage>
</organism>
<reference evidence="3" key="1">
    <citation type="submission" date="2021-12" db="EMBL/GenBank/DDBJ databases">
        <title>Novel species in genus Dyadobacter.</title>
        <authorList>
            <person name="Ma C."/>
        </authorList>
    </citation>
    <scope>NUCLEOTIDE SEQUENCE</scope>
    <source>
        <strain evidence="3">LJ419</strain>
    </source>
</reference>
<dbReference type="Pfam" id="PF00561">
    <property type="entry name" value="Abhydrolase_1"/>
    <property type="match status" value="1"/>
</dbReference>
<evidence type="ECO:0000313" key="3">
    <source>
        <dbReference type="EMBL" id="MCF0063766.1"/>
    </source>
</evidence>
<keyword evidence="1" id="KW-0812">Transmembrane</keyword>
<keyword evidence="3" id="KW-0378">Hydrolase</keyword>
<dbReference type="InterPro" id="IPR000073">
    <property type="entry name" value="AB_hydrolase_1"/>
</dbReference>
<dbReference type="Proteomes" id="UP001139000">
    <property type="component" value="Unassembled WGS sequence"/>
</dbReference>
<accession>A0A9X1PMW1</accession>
<keyword evidence="4" id="KW-1185">Reference proteome</keyword>
<dbReference type="RefSeq" id="WP_234656694.1">
    <property type="nucleotide sequence ID" value="NZ_CP094997.1"/>
</dbReference>
<dbReference type="AlphaFoldDB" id="A0A9X1PMW1"/>
<evidence type="ECO:0000256" key="1">
    <source>
        <dbReference type="SAM" id="Phobius"/>
    </source>
</evidence>
<keyword evidence="1" id="KW-0472">Membrane</keyword>
<sequence>MPILLLALLLTNLSTLAFLGLEIYLGRQWYIHKDIIGDHDYAQRCLIGAIALLIFMIFGKGLIRLLLSKSSKGIEEPKAERLKDQMKIQRPDGSIINIEQGGVKGKQTIVFIHGWNSNSMQWYYQKKYFAGNYHLVLMDHPGLGRSKRADNKDFSLKKLAADLDAVIDKSGAKDPILWGHSMGGMTILTFCKIYKHKLPTIKGIILEHTTFTNPTRTSILSKLLTTIQNPVLKPICWLMVALSPLLWISRWMSYFNGNMLIMTRFLTFAGTQTGKQLDFASRLAAMAPPAVTGRGVLAMFEYDATDTLAQIQIPTLVIGANKDRLTKPEASIKMNQSIPGSQLLILQPAGHMGFVERHQEVNEAVSQFISSQTTSPIDLRSL</sequence>
<name>A0A9X1PMW1_9BACT</name>
<dbReference type="GO" id="GO:0016020">
    <property type="term" value="C:membrane"/>
    <property type="evidence" value="ECO:0007669"/>
    <property type="project" value="TreeGrafter"/>
</dbReference>
<protein>
    <submittedName>
        <fullName evidence="3">Alpha/beta hydrolase</fullName>
    </submittedName>
</protein>
<dbReference type="InterPro" id="IPR050266">
    <property type="entry name" value="AB_hydrolase_sf"/>
</dbReference>
<dbReference type="PANTHER" id="PTHR43798:SF33">
    <property type="entry name" value="HYDROLASE, PUTATIVE (AFU_ORTHOLOGUE AFUA_2G14860)-RELATED"/>
    <property type="match status" value="1"/>
</dbReference>
<dbReference type="PANTHER" id="PTHR43798">
    <property type="entry name" value="MONOACYLGLYCEROL LIPASE"/>
    <property type="match status" value="1"/>
</dbReference>
<dbReference type="EMBL" id="JAJTTC010000005">
    <property type="protein sequence ID" value="MCF0063766.1"/>
    <property type="molecule type" value="Genomic_DNA"/>
</dbReference>